<keyword evidence="6" id="KW-1185">Reference proteome</keyword>
<keyword evidence="2" id="KW-0560">Oxidoreductase</keyword>
<dbReference type="Proteomes" id="UP000327011">
    <property type="component" value="Unassembled WGS sequence"/>
</dbReference>
<organism evidence="5 6">
    <name type="scientific">Microbispora cellulosiformans</name>
    <dbReference type="NCBI Taxonomy" id="2614688"/>
    <lineage>
        <taxon>Bacteria</taxon>
        <taxon>Bacillati</taxon>
        <taxon>Actinomycetota</taxon>
        <taxon>Actinomycetes</taxon>
        <taxon>Streptosporangiales</taxon>
        <taxon>Streptosporangiaceae</taxon>
        <taxon>Microbispora</taxon>
    </lineage>
</organism>
<comment type="similarity">
    <text evidence="1">Belongs to the short-chain dehydrogenases/reductases (SDR) family.</text>
</comment>
<evidence type="ECO:0000256" key="3">
    <source>
        <dbReference type="ARBA" id="ARBA00023027"/>
    </source>
</evidence>
<dbReference type="Gene3D" id="3.40.50.720">
    <property type="entry name" value="NAD(P)-binding Rossmann-like Domain"/>
    <property type="match status" value="1"/>
</dbReference>
<comment type="caution">
    <text evidence="5">The sequence shown here is derived from an EMBL/GenBank/DDBJ whole genome shotgun (WGS) entry which is preliminary data.</text>
</comment>
<evidence type="ECO:0000313" key="5">
    <source>
        <dbReference type="EMBL" id="KAA9373802.1"/>
    </source>
</evidence>
<dbReference type="NCBIfam" id="TIGR03971">
    <property type="entry name" value="SDR_subfam_1"/>
    <property type="match status" value="1"/>
</dbReference>
<dbReference type="InterPro" id="IPR002347">
    <property type="entry name" value="SDR_fam"/>
</dbReference>
<dbReference type="NCBIfam" id="NF009467">
    <property type="entry name" value="PRK12826.1-3"/>
    <property type="match status" value="1"/>
</dbReference>
<accession>A0A5J5JSN1</accession>
<evidence type="ECO:0000313" key="6">
    <source>
        <dbReference type="Proteomes" id="UP000327011"/>
    </source>
</evidence>
<proteinExistence type="inferred from homology"/>
<dbReference type="GO" id="GO:0016616">
    <property type="term" value="F:oxidoreductase activity, acting on the CH-OH group of donors, NAD or NADP as acceptor"/>
    <property type="evidence" value="ECO:0007669"/>
    <property type="project" value="TreeGrafter"/>
</dbReference>
<gene>
    <name evidence="5" type="ORF">F5972_34140</name>
</gene>
<reference evidence="5 6" key="1">
    <citation type="submission" date="2019-09" db="EMBL/GenBank/DDBJ databases">
        <title>Screening of Novel Bioactive Compounds from Soil-Associated.</title>
        <authorList>
            <person name="Gong X."/>
        </authorList>
    </citation>
    <scope>NUCLEOTIDE SEQUENCE [LARGE SCALE GENOMIC DNA]</scope>
    <source>
        <strain evidence="5 6">Gxj-6</strain>
    </source>
</reference>
<evidence type="ECO:0000256" key="1">
    <source>
        <dbReference type="ARBA" id="ARBA00006484"/>
    </source>
</evidence>
<dbReference type="PRINTS" id="PR00081">
    <property type="entry name" value="GDHRDH"/>
</dbReference>
<sequence length="283" mass="30416">MGRVEGKVVLITGAARGQGRSHAVRLAEEGADIIALDACTDIEVAQYPMATVEDLKETVRLVEQTGRRIFSRQVDVRDRAELQNAIDDGVAELGRLDVVIPNAGISVLGPDRPITAFTDTVDINLVGVINTIHATLPHLSETASVIVVGSMVGLIPDRGDPGPMGPGGLGYSLAKSTLIQYVNTLALQLAPSGRRVNAIHPTNVDTDMIQNESVWRLFRPDLEHPTREEGNASFAMIHGMPIPCLDPSDVSHAVVYLASDESRYVTGNQFKIDAGALLKRGVW</sequence>
<dbReference type="SMART" id="SM00822">
    <property type="entry name" value="PKS_KR"/>
    <property type="match status" value="1"/>
</dbReference>
<dbReference type="PANTHER" id="PTHR42760">
    <property type="entry name" value="SHORT-CHAIN DEHYDROGENASES/REDUCTASES FAMILY MEMBER"/>
    <property type="match status" value="1"/>
</dbReference>
<dbReference type="PANTHER" id="PTHR42760:SF133">
    <property type="entry name" value="3-OXOACYL-[ACYL-CARRIER-PROTEIN] REDUCTASE"/>
    <property type="match status" value="1"/>
</dbReference>
<evidence type="ECO:0000259" key="4">
    <source>
        <dbReference type="SMART" id="SM00822"/>
    </source>
</evidence>
<dbReference type="AlphaFoldDB" id="A0A5J5JSN1"/>
<feature type="domain" description="Ketoreductase" evidence="4">
    <location>
        <begin position="7"/>
        <end position="212"/>
    </location>
</feature>
<dbReference type="FunFam" id="3.40.50.720:FF:000084">
    <property type="entry name" value="Short-chain dehydrogenase reductase"/>
    <property type="match status" value="1"/>
</dbReference>
<dbReference type="SUPFAM" id="SSF51735">
    <property type="entry name" value="NAD(P)-binding Rossmann-fold domains"/>
    <property type="match status" value="1"/>
</dbReference>
<dbReference type="EMBL" id="VYTZ01000020">
    <property type="protein sequence ID" value="KAA9373802.1"/>
    <property type="molecule type" value="Genomic_DNA"/>
</dbReference>
<evidence type="ECO:0000256" key="2">
    <source>
        <dbReference type="ARBA" id="ARBA00023002"/>
    </source>
</evidence>
<keyword evidence="3" id="KW-0520">NAD</keyword>
<dbReference type="InterPro" id="IPR057326">
    <property type="entry name" value="KR_dom"/>
</dbReference>
<name>A0A5J5JSN1_9ACTN</name>
<dbReference type="InterPro" id="IPR023985">
    <property type="entry name" value="SDR_subfam_1"/>
</dbReference>
<dbReference type="Pfam" id="PF13561">
    <property type="entry name" value="adh_short_C2"/>
    <property type="match status" value="1"/>
</dbReference>
<dbReference type="RefSeq" id="WP_150939821.1">
    <property type="nucleotide sequence ID" value="NZ_VYTZ01000020.1"/>
</dbReference>
<protein>
    <submittedName>
        <fullName evidence="5">Mycofactocin-coupled SDR family oxidoreductase</fullName>
    </submittedName>
</protein>
<dbReference type="CDD" id="cd05233">
    <property type="entry name" value="SDR_c"/>
    <property type="match status" value="1"/>
</dbReference>
<dbReference type="InterPro" id="IPR036291">
    <property type="entry name" value="NAD(P)-bd_dom_sf"/>
</dbReference>